<dbReference type="GO" id="GO:0030151">
    <property type="term" value="F:molybdenum ion binding"/>
    <property type="evidence" value="ECO:0007669"/>
    <property type="project" value="InterPro"/>
</dbReference>
<dbReference type="SUPFAM" id="SSF141673">
    <property type="entry name" value="MOSC N-terminal domain-like"/>
    <property type="match status" value="1"/>
</dbReference>
<dbReference type="PANTHER" id="PTHR14237">
    <property type="entry name" value="MOLYBDOPTERIN COFACTOR SULFURASE MOSC"/>
    <property type="match status" value="1"/>
</dbReference>
<keyword evidence="4" id="KW-1185">Reference proteome</keyword>
<dbReference type="GO" id="GO:0030170">
    <property type="term" value="F:pyridoxal phosphate binding"/>
    <property type="evidence" value="ECO:0007669"/>
    <property type="project" value="InterPro"/>
</dbReference>
<dbReference type="InterPro" id="IPR012675">
    <property type="entry name" value="Beta-grasp_dom_sf"/>
</dbReference>
<dbReference type="STRING" id="2342.SOPEG_1623"/>
<dbReference type="Gene3D" id="3.10.20.30">
    <property type="match status" value="1"/>
</dbReference>
<dbReference type="PATRIC" id="fig|2342.5.peg.1732"/>
<dbReference type="eggNOG" id="COG1018">
    <property type="taxonomic scope" value="Bacteria"/>
</dbReference>
<accession>W0HNP0</accession>
<dbReference type="PROSITE" id="PS51085">
    <property type="entry name" value="2FE2S_FER_2"/>
    <property type="match status" value="1"/>
</dbReference>
<feature type="domain" description="MOSC" evidence="2">
    <location>
        <begin position="121"/>
        <end position="263"/>
    </location>
</feature>
<dbReference type="Pfam" id="PF00111">
    <property type="entry name" value="Fer2"/>
    <property type="match status" value="1"/>
</dbReference>
<dbReference type="SUPFAM" id="SSF54292">
    <property type="entry name" value="2Fe-2S ferredoxin-like"/>
    <property type="match status" value="1"/>
</dbReference>
<dbReference type="CDD" id="cd00207">
    <property type="entry name" value="fer2"/>
    <property type="match status" value="1"/>
</dbReference>
<evidence type="ECO:0000259" key="1">
    <source>
        <dbReference type="PROSITE" id="PS51085"/>
    </source>
</evidence>
<dbReference type="InterPro" id="IPR005303">
    <property type="entry name" value="MOCOS_middle"/>
</dbReference>
<protein>
    <submittedName>
        <fullName evidence="3">Flavodoxin reductases (Ferredoxin-NADPH reductases) family 1</fullName>
    </submittedName>
</protein>
<dbReference type="AlphaFoldDB" id="W0HNP0"/>
<dbReference type="PROSITE" id="PS51340">
    <property type="entry name" value="MOSC"/>
    <property type="match status" value="1"/>
</dbReference>
<dbReference type="Proteomes" id="UP000019025">
    <property type="component" value="Chromosome"/>
</dbReference>
<sequence length="368" mass="40386">MSILSRLYVHPVKSMRGLQLSHALAGAEGLAFDRVFMLTDADGAFITARQYPQMLLFTPVMLPGGLHLTAPDGQSRHVRFTDFSAPAQPVEIWGNHFTAHPAPETINTGLSGYLEQPVTLCWTGEHSHRRVKRFLAVPLSFADGYPYILISEASFLDLQRRCPAGVTLTQFRPNLVVTGTEAYAEDSWHRLRIGEVEFEVVKPCSRCVLTTVNVEQGHKHPGDEPLRTLQGYRSADDDNVYFGQNVIARTTGIVRVGDNVEVLSTRKPRRYRAASPASAATPPPQAADAPVTIVYQGRQFIGNQRDILLEQLELQGIRIPYSCRAGICGTCKVKLLSGDVAPLTGSATASAPWILSCSCLPRGDVHLE</sequence>
<dbReference type="InterPro" id="IPR001041">
    <property type="entry name" value="2Fe-2S_ferredoxin-type"/>
</dbReference>
<dbReference type="RefSeq" id="WP_025245034.1">
    <property type="nucleotide sequence ID" value="NZ_CP006568.1"/>
</dbReference>
<evidence type="ECO:0000259" key="2">
    <source>
        <dbReference type="PROSITE" id="PS51340"/>
    </source>
</evidence>
<gene>
    <name evidence="3" type="primary">ycbX</name>
    <name evidence="3" type="ORF">SOPEG_1623</name>
</gene>
<evidence type="ECO:0000313" key="3">
    <source>
        <dbReference type="EMBL" id="AHF73738.1"/>
    </source>
</evidence>
<dbReference type="InterPro" id="IPR006058">
    <property type="entry name" value="2Fe2S_fd_BS"/>
</dbReference>
<dbReference type="HOGENOM" id="CLU_028286_0_2_6"/>
<name>W0HNP0_9GAMM</name>
<dbReference type="EMBL" id="CP006568">
    <property type="protein sequence ID" value="AHF73738.1"/>
    <property type="molecule type" value="Genomic_DNA"/>
</dbReference>
<dbReference type="Pfam" id="PF03476">
    <property type="entry name" value="MOSC_N"/>
    <property type="match status" value="1"/>
</dbReference>
<feature type="domain" description="2Fe-2S ferredoxin-type" evidence="1">
    <location>
        <begin position="289"/>
        <end position="368"/>
    </location>
</feature>
<dbReference type="Pfam" id="PF03473">
    <property type="entry name" value="MOSC"/>
    <property type="match status" value="1"/>
</dbReference>
<dbReference type="KEGG" id="pes:SOPEG_1623"/>
<evidence type="ECO:0000313" key="4">
    <source>
        <dbReference type="Proteomes" id="UP000019025"/>
    </source>
</evidence>
<dbReference type="eggNOG" id="COG3217">
    <property type="taxonomic scope" value="Bacteria"/>
</dbReference>
<proteinExistence type="predicted"/>
<dbReference type="SUPFAM" id="SSF50800">
    <property type="entry name" value="PK beta-barrel domain-like"/>
    <property type="match status" value="1"/>
</dbReference>
<dbReference type="GO" id="GO:0003824">
    <property type="term" value="F:catalytic activity"/>
    <property type="evidence" value="ECO:0007669"/>
    <property type="project" value="InterPro"/>
</dbReference>
<organism evidence="3 4">
    <name type="scientific">Candidatus Sodalis pierantonii str. SOPE</name>
    <dbReference type="NCBI Taxonomy" id="2342"/>
    <lineage>
        <taxon>Bacteria</taxon>
        <taxon>Pseudomonadati</taxon>
        <taxon>Pseudomonadota</taxon>
        <taxon>Gammaproteobacteria</taxon>
        <taxon>Enterobacterales</taxon>
        <taxon>Bruguierivoracaceae</taxon>
        <taxon>Sodalis</taxon>
    </lineage>
</organism>
<reference evidence="3 4" key="1">
    <citation type="journal article" date="2014" name="Genome Biol. Evol.">
        <title>Genome degeneration and adaptation in a nascent stage of symbiosis.</title>
        <authorList>
            <person name="Oakeson K.F."/>
            <person name="Gil R."/>
            <person name="Clayton A.L."/>
            <person name="Dunn D.M."/>
            <person name="von Niederhausern A.C."/>
            <person name="Hamil C."/>
            <person name="Aoyagi A."/>
            <person name="Duval B."/>
            <person name="Baca A."/>
            <person name="Silva F.J."/>
            <person name="Vallier A."/>
            <person name="Jackson D.G."/>
            <person name="Latorre A."/>
            <person name="Weiss R.B."/>
            <person name="Heddi A."/>
            <person name="Moya A."/>
            <person name="Dale C."/>
        </authorList>
    </citation>
    <scope>NUCLEOTIDE SEQUENCE [LARGE SCALE GENOMIC DNA]</scope>
    <source>
        <strain evidence="4">none</strain>
    </source>
</reference>
<dbReference type="GO" id="GO:0051537">
    <property type="term" value="F:2 iron, 2 sulfur cluster binding"/>
    <property type="evidence" value="ECO:0007669"/>
    <property type="project" value="InterPro"/>
</dbReference>
<dbReference type="InterPro" id="IPR005302">
    <property type="entry name" value="MoCF_Sase_C"/>
</dbReference>
<dbReference type="PANTHER" id="PTHR14237:SF19">
    <property type="entry name" value="MITOCHONDRIAL AMIDOXIME REDUCING COMPONENT 1"/>
    <property type="match status" value="1"/>
</dbReference>
<dbReference type="InterPro" id="IPR011037">
    <property type="entry name" value="Pyrv_Knase-like_insert_dom_sf"/>
</dbReference>
<dbReference type="InterPro" id="IPR036010">
    <property type="entry name" value="2Fe-2S_ferredoxin-like_sf"/>
</dbReference>
<dbReference type="PROSITE" id="PS00197">
    <property type="entry name" value="2FE2S_FER_1"/>
    <property type="match status" value="1"/>
</dbReference>